<keyword evidence="1" id="KW-0812">Transmembrane</keyword>
<evidence type="ECO:0000313" key="3">
    <source>
        <dbReference type="EMBL" id="CEA13415.1"/>
    </source>
</evidence>
<evidence type="ECO:0000313" key="2">
    <source>
        <dbReference type="EMBL" id="AIS31060.1"/>
    </source>
</evidence>
<reference evidence="3" key="2">
    <citation type="submission" date="2014-08" db="EMBL/GenBank/DDBJ databases">
        <authorList>
            <person name="Wibberg D."/>
        </authorList>
    </citation>
    <scope>NUCLEOTIDE SEQUENCE</scope>
</reference>
<evidence type="ECO:0000313" key="6">
    <source>
        <dbReference type="Proteomes" id="UP000062768"/>
    </source>
</evidence>
<feature type="transmembrane region" description="Helical" evidence="1">
    <location>
        <begin position="36"/>
        <end position="56"/>
    </location>
</feature>
<keyword evidence="1" id="KW-1133">Transmembrane helix</keyword>
<dbReference type="STRING" id="2162.BRM9_0231"/>
<feature type="transmembrane region" description="Helical" evidence="1">
    <location>
        <begin position="62"/>
        <end position="80"/>
    </location>
</feature>
<reference evidence="4" key="3">
    <citation type="submission" date="2014-09" db="EMBL/GenBank/DDBJ databases">
        <authorList>
            <person name="Bishop-Lilly K.A."/>
            <person name="Broomall S.M."/>
            <person name="Chain P.S."/>
            <person name="Chertkov O."/>
            <person name="Coyne S.R."/>
            <person name="Daligault H.E."/>
            <person name="Davenport K.W."/>
            <person name="Erkkila T."/>
            <person name="Frey K.G."/>
            <person name="Gibbons H.S."/>
            <person name="Gu W."/>
            <person name="Jaissle J."/>
            <person name="Johnson S.L."/>
            <person name="Koroleva G.I."/>
            <person name="Ladner J.T."/>
            <person name="Lo C.-C."/>
            <person name="Minogue T.D."/>
            <person name="Munk C."/>
            <person name="Palacios G.F."/>
            <person name="Redden C.L."/>
            <person name="Rosenzweig C.N."/>
            <person name="Scholz M.B."/>
            <person name="Teshima H."/>
            <person name="Xu Y."/>
        </authorList>
    </citation>
    <scope>NUCLEOTIDE SEQUENCE</scope>
    <source>
        <strain evidence="4">Mb9</strain>
    </source>
</reference>
<evidence type="ECO:0000256" key="1">
    <source>
        <dbReference type="SAM" id="Phobius"/>
    </source>
</evidence>
<keyword evidence="1" id="KW-0472">Membrane</keyword>
<organism evidence="3">
    <name type="scientific">Methanobacterium formicicum</name>
    <dbReference type="NCBI Taxonomy" id="2162"/>
    <lineage>
        <taxon>Archaea</taxon>
        <taxon>Methanobacteriati</taxon>
        <taxon>Methanobacteriota</taxon>
        <taxon>Methanomada group</taxon>
        <taxon>Methanobacteria</taxon>
        <taxon>Methanobacteriales</taxon>
        <taxon>Methanobacteriaceae</taxon>
        <taxon>Methanobacterium</taxon>
    </lineage>
</organism>
<dbReference type="Proteomes" id="UP000029661">
    <property type="component" value="Chromosome"/>
</dbReference>
<dbReference type="EMBL" id="CP006933">
    <property type="protein sequence ID" value="AIS31060.1"/>
    <property type="molecule type" value="Genomic_DNA"/>
</dbReference>
<dbReference type="EMBL" id="LN515531">
    <property type="protein sequence ID" value="CEA13415.1"/>
    <property type="molecule type" value="Genomic_DNA"/>
</dbReference>
<gene>
    <name evidence="2" type="primary">ehbJ</name>
    <name evidence="2" type="ORF">BRM9_0231</name>
    <name evidence="3" type="ORF">DSM1535_1074</name>
    <name evidence="5" type="ORF">ISP06_05225</name>
    <name evidence="4" type="ORF">MB9_2165</name>
</gene>
<accession>A0A090I5S1</accession>
<dbReference type="EMBL" id="JADIIL010000018">
    <property type="protein sequence ID" value="MBF4474858.1"/>
    <property type="molecule type" value="Genomic_DNA"/>
</dbReference>
<sequence length="91" mass="10004">MITYAGPMVLGFLLGFIMGSRIKLNPESELKYDASVYLIFLIVAFIVAYLLGPFPYYQDFPLADGFVAAAVGIIVGKLLLGRDRGPQELED</sequence>
<dbReference type="GeneID" id="26740398"/>
<dbReference type="Proteomes" id="UP000606900">
    <property type="component" value="Unassembled WGS sequence"/>
</dbReference>
<reference evidence="5" key="4">
    <citation type="submission" date="2020-10" db="EMBL/GenBank/DDBJ databases">
        <title>Dehalococcoides mccartyi of a TCE/Cr reducing biochatode.</title>
        <authorList>
            <person name="Matturro B."/>
        </authorList>
    </citation>
    <scope>NUCLEOTIDE SEQUENCE</scope>
    <source>
        <strain evidence="5">Bin2</strain>
    </source>
</reference>
<feature type="transmembrane region" description="Helical" evidence="1">
    <location>
        <begin position="6"/>
        <end position="24"/>
    </location>
</feature>
<dbReference type="OrthoDB" id="82319at2157"/>
<dbReference type="KEGG" id="mfc:BRM9_0231"/>
<dbReference type="KEGG" id="mfi:DSM1535_1074"/>
<reference evidence="2" key="1">
    <citation type="submission" date="2013-12" db="EMBL/GenBank/DDBJ databases">
        <title>The complete genome sequence of Methanobacterium sp. BRM9.</title>
        <authorList>
            <consortium name="Pastoral Greenhouse Gas Research Consortium"/>
            <person name="Kelly W.J."/>
            <person name="Leahy S.C."/>
            <person name="Perry R."/>
            <person name="Li D."/>
            <person name="Altermann E."/>
            <person name="Lambie S.C."/>
            <person name="Attwood G.T."/>
        </authorList>
    </citation>
    <scope>NUCLEOTIDE SEQUENCE [LARGE SCALE GENOMIC DNA]</scope>
    <source>
        <strain evidence="2">BRM9</strain>
    </source>
</reference>
<protein>
    <submittedName>
        <fullName evidence="2 5">Energy-converting hydrogenase B subunit J</fullName>
    </submittedName>
</protein>
<name>A0A090I5S1_METFO</name>
<dbReference type="PATRIC" id="fig|2162.10.peg.2235"/>
<proteinExistence type="predicted"/>
<evidence type="ECO:0000313" key="4">
    <source>
        <dbReference type="EMBL" id="CEL25780.1"/>
    </source>
</evidence>
<keyword evidence="6" id="KW-1185">Reference proteome</keyword>
<evidence type="ECO:0000313" key="5">
    <source>
        <dbReference type="EMBL" id="MBF4474858.1"/>
    </source>
</evidence>
<dbReference type="AlphaFoldDB" id="A0A090I5S1"/>
<dbReference type="EMBL" id="LN734822">
    <property type="protein sequence ID" value="CEL25780.1"/>
    <property type="molecule type" value="Genomic_DNA"/>
</dbReference>
<dbReference type="RefSeq" id="WP_048072628.1">
    <property type="nucleotide sequence ID" value="NZ_CP006933.1"/>
</dbReference>
<dbReference type="Proteomes" id="UP000062768">
    <property type="component" value="Chromosome I"/>
</dbReference>